<sequence>MDPKRCVSFNVAVQMQRPLSPHIESSTGSHGLDFAEQASSPTPADEIRCAS</sequence>
<reference evidence="2" key="1">
    <citation type="submission" date="2019-04" db="EMBL/GenBank/DDBJ databases">
        <title>Sequencing of skin fungus with MAO and IRED activity.</title>
        <authorList>
            <person name="Marsaioli A.J."/>
            <person name="Bonatto J.M.C."/>
            <person name="Reis Junior O."/>
        </authorList>
    </citation>
    <scope>NUCLEOTIDE SEQUENCE</scope>
    <source>
        <strain evidence="2">30M1</strain>
    </source>
</reference>
<comment type="caution">
    <text evidence="2">The sequence shown here is derived from an EMBL/GenBank/DDBJ whole genome shotgun (WGS) entry which is preliminary data.</text>
</comment>
<name>A0A9P4WER3_CURKU</name>
<proteinExistence type="predicted"/>
<evidence type="ECO:0000313" key="3">
    <source>
        <dbReference type="Proteomes" id="UP000801428"/>
    </source>
</evidence>
<organism evidence="2 3">
    <name type="scientific">Curvularia kusanoi</name>
    <name type="common">Cochliobolus kusanoi</name>
    <dbReference type="NCBI Taxonomy" id="90978"/>
    <lineage>
        <taxon>Eukaryota</taxon>
        <taxon>Fungi</taxon>
        <taxon>Dikarya</taxon>
        <taxon>Ascomycota</taxon>
        <taxon>Pezizomycotina</taxon>
        <taxon>Dothideomycetes</taxon>
        <taxon>Pleosporomycetidae</taxon>
        <taxon>Pleosporales</taxon>
        <taxon>Pleosporineae</taxon>
        <taxon>Pleosporaceae</taxon>
        <taxon>Curvularia</taxon>
    </lineage>
</organism>
<dbReference type="AlphaFoldDB" id="A0A9P4WER3"/>
<evidence type="ECO:0000313" key="2">
    <source>
        <dbReference type="EMBL" id="KAF3010983.1"/>
    </source>
</evidence>
<keyword evidence="3" id="KW-1185">Reference proteome</keyword>
<gene>
    <name evidence="2" type="ORF">E8E13_010587</name>
</gene>
<evidence type="ECO:0000256" key="1">
    <source>
        <dbReference type="SAM" id="MobiDB-lite"/>
    </source>
</evidence>
<feature type="region of interest" description="Disordered" evidence="1">
    <location>
        <begin position="19"/>
        <end position="51"/>
    </location>
</feature>
<protein>
    <submittedName>
        <fullName evidence="2">Uncharacterized protein</fullName>
    </submittedName>
</protein>
<dbReference type="EMBL" id="SWKU01000001">
    <property type="protein sequence ID" value="KAF3010983.1"/>
    <property type="molecule type" value="Genomic_DNA"/>
</dbReference>
<dbReference type="Proteomes" id="UP000801428">
    <property type="component" value="Unassembled WGS sequence"/>
</dbReference>
<accession>A0A9P4WER3</accession>